<sequence length="86" mass="9709">MRITNDEQRTTVENKQTENSAGSRITSSRSDEMKCINRIERYSDIVEAAMKNSEGDILTEEELGPPLPPRPPPRIRNVPAIDNVKT</sequence>
<feature type="compositionally biased region" description="Pro residues" evidence="1">
    <location>
        <begin position="65"/>
        <end position="74"/>
    </location>
</feature>
<comment type="caution">
    <text evidence="2">The sequence shown here is derived from an EMBL/GenBank/DDBJ whole genome shotgun (WGS) entry which is preliminary data.</text>
</comment>
<evidence type="ECO:0000313" key="2">
    <source>
        <dbReference type="EMBL" id="KAJ6643685.1"/>
    </source>
</evidence>
<feature type="region of interest" description="Disordered" evidence="1">
    <location>
        <begin position="1"/>
        <end position="31"/>
    </location>
</feature>
<name>A0A9Q0N561_9DIPT</name>
<accession>A0A9Q0N561</accession>
<dbReference type="AlphaFoldDB" id="A0A9Q0N561"/>
<reference evidence="2" key="1">
    <citation type="submission" date="2022-07" db="EMBL/GenBank/DDBJ databases">
        <authorList>
            <person name="Trinca V."/>
            <person name="Uliana J.V.C."/>
            <person name="Torres T.T."/>
            <person name="Ward R.J."/>
            <person name="Monesi N."/>
        </authorList>
    </citation>
    <scope>NUCLEOTIDE SEQUENCE</scope>
    <source>
        <strain evidence="2">HSMRA1968</strain>
        <tissue evidence="2">Whole embryos</tissue>
    </source>
</reference>
<evidence type="ECO:0000256" key="1">
    <source>
        <dbReference type="SAM" id="MobiDB-lite"/>
    </source>
</evidence>
<dbReference type="EMBL" id="WJQU01000002">
    <property type="protein sequence ID" value="KAJ6643685.1"/>
    <property type="molecule type" value="Genomic_DNA"/>
</dbReference>
<protein>
    <submittedName>
        <fullName evidence="2">Uncharacterized protein</fullName>
    </submittedName>
</protein>
<proteinExistence type="predicted"/>
<feature type="compositionally biased region" description="Polar residues" evidence="1">
    <location>
        <begin position="17"/>
        <end position="28"/>
    </location>
</feature>
<evidence type="ECO:0000313" key="3">
    <source>
        <dbReference type="Proteomes" id="UP001151699"/>
    </source>
</evidence>
<gene>
    <name evidence="2" type="ORF">Bhyg_08650</name>
</gene>
<feature type="region of interest" description="Disordered" evidence="1">
    <location>
        <begin position="53"/>
        <end position="86"/>
    </location>
</feature>
<feature type="compositionally biased region" description="Basic and acidic residues" evidence="1">
    <location>
        <begin position="1"/>
        <end position="16"/>
    </location>
</feature>
<organism evidence="2 3">
    <name type="scientific">Pseudolycoriella hygida</name>
    <dbReference type="NCBI Taxonomy" id="35572"/>
    <lineage>
        <taxon>Eukaryota</taxon>
        <taxon>Metazoa</taxon>
        <taxon>Ecdysozoa</taxon>
        <taxon>Arthropoda</taxon>
        <taxon>Hexapoda</taxon>
        <taxon>Insecta</taxon>
        <taxon>Pterygota</taxon>
        <taxon>Neoptera</taxon>
        <taxon>Endopterygota</taxon>
        <taxon>Diptera</taxon>
        <taxon>Nematocera</taxon>
        <taxon>Sciaroidea</taxon>
        <taxon>Sciaridae</taxon>
        <taxon>Pseudolycoriella</taxon>
    </lineage>
</organism>
<dbReference type="Proteomes" id="UP001151699">
    <property type="component" value="Chromosome B"/>
</dbReference>
<keyword evidence="3" id="KW-1185">Reference proteome</keyword>